<dbReference type="NCBIfam" id="TIGR01221">
    <property type="entry name" value="rmlC"/>
    <property type="match status" value="1"/>
</dbReference>
<dbReference type="PANTHER" id="PTHR21047:SF2">
    <property type="entry name" value="THYMIDINE DIPHOSPHO-4-KETO-RHAMNOSE 3,5-EPIMERASE"/>
    <property type="match status" value="1"/>
</dbReference>
<sequence length="185" mass="20624">MLTATPTAIEAVKVIVPKGFADSRGVFCETYNHKRFVDHGIALDFVQDNQSSSREPGTIRGLHFQSHPAAQDKLVRVLRGRILDVAVDLRRSSPSYGRWVAEELSADNGKQLLVPVGFAHGFCTLEPDTHVLYKVTGYYSPPHDLGLAWNDPDLAIDWPVAPDKVVLSDKDLRLPPFRSLPTYFE</sequence>
<dbReference type="CDD" id="cd00438">
    <property type="entry name" value="cupin_RmlC"/>
    <property type="match status" value="1"/>
</dbReference>
<comment type="similarity">
    <text evidence="7">Belongs to the dTDP-4-dehydrorhamnose 3,5-epimerase family.</text>
</comment>
<evidence type="ECO:0000256" key="7">
    <source>
        <dbReference type="RuleBase" id="RU364069"/>
    </source>
</evidence>
<dbReference type="SUPFAM" id="SSF51182">
    <property type="entry name" value="RmlC-like cupins"/>
    <property type="match status" value="1"/>
</dbReference>
<dbReference type="EMBL" id="JACRJB010000067">
    <property type="protein sequence ID" value="MBI5132473.1"/>
    <property type="molecule type" value="Genomic_DNA"/>
</dbReference>
<dbReference type="PANTHER" id="PTHR21047">
    <property type="entry name" value="DTDP-6-DEOXY-D-GLUCOSE-3,5 EPIMERASE"/>
    <property type="match status" value="1"/>
</dbReference>
<comment type="function">
    <text evidence="2 7">Catalyzes the epimerization of the C3' and C5'positions of dTDP-6-deoxy-D-xylo-4-hexulose, forming dTDP-6-deoxy-L-lyxo-4-hexulose.</text>
</comment>
<evidence type="ECO:0000313" key="8">
    <source>
        <dbReference type="EMBL" id="MBI5132473.1"/>
    </source>
</evidence>
<dbReference type="Proteomes" id="UP000782519">
    <property type="component" value="Unassembled WGS sequence"/>
</dbReference>
<evidence type="ECO:0000256" key="6">
    <source>
        <dbReference type="PIRSR" id="PIRSR600888-3"/>
    </source>
</evidence>
<comment type="pathway">
    <text evidence="7">Carbohydrate biosynthesis; dTDP-L-rhamnose biosynthesis.</text>
</comment>
<accession>A0A933W4U0</accession>
<evidence type="ECO:0000256" key="3">
    <source>
        <dbReference type="ARBA" id="ARBA00012098"/>
    </source>
</evidence>
<dbReference type="GO" id="GO:0019305">
    <property type="term" value="P:dTDP-rhamnose biosynthetic process"/>
    <property type="evidence" value="ECO:0007669"/>
    <property type="project" value="UniProtKB-UniRule"/>
</dbReference>
<evidence type="ECO:0000256" key="2">
    <source>
        <dbReference type="ARBA" id="ARBA00001997"/>
    </source>
</evidence>
<dbReference type="AlphaFoldDB" id="A0A933W4U0"/>
<organism evidence="8 9">
    <name type="scientific">Rhodopseudomonas palustris</name>
    <dbReference type="NCBI Taxonomy" id="1076"/>
    <lineage>
        <taxon>Bacteria</taxon>
        <taxon>Pseudomonadati</taxon>
        <taxon>Pseudomonadota</taxon>
        <taxon>Alphaproteobacteria</taxon>
        <taxon>Hyphomicrobiales</taxon>
        <taxon>Nitrobacteraceae</taxon>
        <taxon>Rhodopseudomonas</taxon>
    </lineage>
</organism>
<dbReference type="InterPro" id="IPR011051">
    <property type="entry name" value="RmlC_Cupin_sf"/>
</dbReference>
<evidence type="ECO:0000313" key="9">
    <source>
        <dbReference type="Proteomes" id="UP000782519"/>
    </source>
</evidence>
<dbReference type="InterPro" id="IPR014710">
    <property type="entry name" value="RmlC-like_jellyroll"/>
</dbReference>
<dbReference type="GO" id="GO:0008830">
    <property type="term" value="F:dTDP-4-dehydrorhamnose 3,5-epimerase activity"/>
    <property type="evidence" value="ECO:0007669"/>
    <property type="project" value="UniProtKB-UniRule"/>
</dbReference>
<evidence type="ECO:0000256" key="4">
    <source>
        <dbReference type="ARBA" id="ARBA00019595"/>
    </source>
</evidence>
<evidence type="ECO:0000256" key="5">
    <source>
        <dbReference type="PIRSR" id="PIRSR600888-1"/>
    </source>
</evidence>
<comment type="catalytic activity">
    <reaction evidence="1 7">
        <text>dTDP-4-dehydro-6-deoxy-alpha-D-glucose = dTDP-4-dehydro-beta-L-rhamnose</text>
        <dbReference type="Rhea" id="RHEA:16969"/>
        <dbReference type="ChEBI" id="CHEBI:57649"/>
        <dbReference type="ChEBI" id="CHEBI:62830"/>
        <dbReference type="EC" id="5.1.3.13"/>
    </reaction>
</comment>
<dbReference type="InterPro" id="IPR000888">
    <property type="entry name" value="RmlC-like"/>
</dbReference>
<evidence type="ECO:0000256" key="1">
    <source>
        <dbReference type="ARBA" id="ARBA00001298"/>
    </source>
</evidence>
<protein>
    <recommendedName>
        <fullName evidence="4 7">dTDP-4-dehydrorhamnose 3,5-epimerase</fullName>
        <ecNumber evidence="3 7">5.1.3.13</ecNumber>
    </recommendedName>
    <alternativeName>
        <fullName evidence="7">Thymidine diphospho-4-keto-rhamnose 3,5-epimerase</fullName>
    </alternativeName>
</protein>
<name>A0A933W4U0_RHOPL</name>
<dbReference type="Gene3D" id="2.60.120.10">
    <property type="entry name" value="Jelly Rolls"/>
    <property type="match status" value="1"/>
</dbReference>
<comment type="caution">
    <text evidence="8">The sequence shown here is derived from an EMBL/GenBank/DDBJ whole genome shotgun (WGS) entry which is preliminary data.</text>
</comment>
<dbReference type="GO" id="GO:0000271">
    <property type="term" value="P:polysaccharide biosynthetic process"/>
    <property type="evidence" value="ECO:0007669"/>
    <property type="project" value="TreeGrafter"/>
</dbReference>
<keyword evidence="7 8" id="KW-0413">Isomerase</keyword>
<dbReference type="EC" id="5.1.3.13" evidence="3 7"/>
<reference evidence="8" key="1">
    <citation type="submission" date="2020-07" db="EMBL/GenBank/DDBJ databases">
        <title>Huge and variable diversity of episymbiotic CPR bacteria and DPANN archaea in groundwater ecosystems.</title>
        <authorList>
            <person name="He C.Y."/>
            <person name="Keren R."/>
            <person name="Whittaker M."/>
            <person name="Farag I.F."/>
            <person name="Doudna J."/>
            <person name="Cate J.H.D."/>
            <person name="Banfield J.F."/>
        </authorList>
    </citation>
    <scope>NUCLEOTIDE SEQUENCE</scope>
    <source>
        <strain evidence="8">NC_groundwater_1818_Pr3_B-0.1um_66_35</strain>
    </source>
</reference>
<feature type="site" description="Participates in a stacking interaction with the thymidine ring of dTDP-4-oxo-6-deoxyglucose" evidence="6">
    <location>
        <position position="139"/>
    </location>
</feature>
<feature type="active site" description="Proton acceptor" evidence="5">
    <location>
        <position position="63"/>
    </location>
</feature>
<feature type="active site" description="Proton donor" evidence="5">
    <location>
        <position position="133"/>
    </location>
</feature>
<proteinExistence type="inferred from homology"/>
<dbReference type="GO" id="GO:0005829">
    <property type="term" value="C:cytosol"/>
    <property type="evidence" value="ECO:0007669"/>
    <property type="project" value="TreeGrafter"/>
</dbReference>
<gene>
    <name evidence="8" type="primary">rfbC</name>
    <name evidence="8" type="ORF">HZA66_23790</name>
</gene>
<comment type="subunit">
    <text evidence="7">Homodimer.</text>
</comment>
<dbReference type="Pfam" id="PF00908">
    <property type="entry name" value="dTDP_sugar_isom"/>
    <property type="match status" value="1"/>
</dbReference>